<gene>
    <name evidence="2" type="ORF">VNO77_22068</name>
</gene>
<dbReference type="Proteomes" id="UP001367508">
    <property type="component" value="Unassembled WGS sequence"/>
</dbReference>
<feature type="region of interest" description="Disordered" evidence="1">
    <location>
        <begin position="1"/>
        <end position="23"/>
    </location>
</feature>
<accession>A0AAN9L2D6</accession>
<evidence type="ECO:0000313" key="2">
    <source>
        <dbReference type="EMBL" id="KAK7327974.1"/>
    </source>
</evidence>
<sequence length="183" mass="20731">MFSTDKEGFTREPEENKVQMVPASGHNLKAKRSLLVEWGEDQLIGKIQVQDGINLYAKAMQFNAMLPLKQEKPRCDVLKDLNSNQFLLLLDPCNSRKRKSLILTKRAGGSQSERKLFFPAQIFKSATQSFENAAKASRDIHEFYQIECSNAPNKDCAEARIVLDAYKCRKDGVESGMEEKVNV</sequence>
<dbReference type="AlphaFoldDB" id="A0AAN9L2D6"/>
<comment type="caution">
    <text evidence="2">The sequence shown here is derived from an EMBL/GenBank/DDBJ whole genome shotgun (WGS) entry which is preliminary data.</text>
</comment>
<evidence type="ECO:0000256" key="1">
    <source>
        <dbReference type="SAM" id="MobiDB-lite"/>
    </source>
</evidence>
<organism evidence="2 3">
    <name type="scientific">Canavalia gladiata</name>
    <name type="common">Sword bean</name>
    <name type="synonym">Dolichos gladiatus</name>
    <dbReference type="NCBI Taxonomy" id="3824"/>
    <lineage>
        <taxon>Eukaryota</taxon>
        <taxon>Viridiplantae</taxon>
        <taxon>Streptophyta</taxon>
        <taxon>Embryophyta</taxon>
        <taxon>Tracheophyta</taxon>
        <taxon>Spermatophyta</taxon>
        <taxon>Magnoliopsida</taxon>
        <taxon>eudicotyledons</taxon>
        <taxon>Gunneridae</taxon>
        <taxon>Pentapetalae</taxon>
        <taxon>rosids</taxon>
        <taxon>fabids</taxon>
        <taxon>Fabales</taxon>
        <taxon>Fabaceae</taxon>
        <taxon>Papilionoideae</taxon>
        <taxon>50 kb inversion clade</taxon>
        <taxon>NPAAA clade</taxon>
        <taxon>indigoferoid/millettioid clade</taxon>
        <taxon>Phaseoleae</taxon>
        <taxon>Canavalia</taxon>
    </lineage>
</organism>
<feature type="compositionally biased region" description="Basic and acidic residues" evidence="1">
    <location>
        <begin position="1"/>
        <end position="17"/>
    </location>
</feature>
<name>A0AAN9L2D6_CANGL</name>
<protein>
    <submittedName>
        <fullName evidence="2">Uncharacterized protein</fullName>
    </submittedName>
</protein>
<keyword evidence="3" id="KW-1185">Reference proteome</keyword>
<dbReference type="EMBL" id="JAYMYQ010000005">
    <property type="protein sequence ID" value="KAK7327974.1"/>
    <property type="molecule type" value="Genomic_DNA"/>
</dbReference>
<proteinExistence type="predicted"/>
<evidence type="ECO:0000313" key="3">
    <source>
        <dbReference type="Proteomes" id="UP001367508"/>
    </source>
</evidence>
<reference evidence="2 3" key="1">
    <citation type="submission" date="2024-01" db="EMBL/GenBank/DDBJ databases">
        <title>The genomes of 5 underutilized Papilionoideae crops provide insights into root nodulation and disease resistanc.</title>
        <authorList>
            <person name="Jiang F."/>
        </authorList>
    </citation>
    <scope>NUCLEOTIDE SEQUENCE [LARGE SCALE GENOMIC DNA]</scope>
    <source>
        <strain evidence="2">LVBAO_FW01</strain>
        <tissue evidence="2">Leaves</tissue>
    </source>
</reference>